<organism evidence="6 7">
    <name type="scientific">Mycena citricolor</name>
    <dbReference type="NCBI Taxonomy" id="2018698"/>
    <lineage>
        <taxon>Eukaryota</taxon>
        <taxon>Fungi</taxon>
        <taxon>Dikarya</taxon>
        <taxon>Basidiomycota</taxon>
        <taxon>Agaricomycotina</taxon>
        <taxon>Agaricomycetes</taxon>
        <taxon>Agaricomycetidae</taxon>
        <taxon>Agaricales</taxon>
        <taxon>Marasmiineae</taxon>
        <taxon>Mycenaceae</taxon>
        <taxon>Mycena</taxon>
    </lineage>
</organism>
<evidence type="ECO:0000313" key="6">
    <source>
        <dbReference type="EMBL" id="CAK5279431.1"/>
    </source>
</evidence>
<dbReference type="InterPro" id="IPR012341">
    <property type="entry name" value="6hp_glycosidase-like_sf"/>
</dbReference>
<dbReference type="EMBL" id="CAVNYO010000436">
    <property type="protein sequence ID" value="CAK5279431.1"/>
    <property type="molecule type" value="Genomic_DNA"/>
</dbReference>
<dbReference type="SUPFAM" id="SSF51905">
    <property type="entry name" value="FAD/NAD(P)-binding domain"/>
    <property type="match status" value="2"/>
</dbReference>
<dbReference type="GO" id="GO:0050661">
    <property type="term" value="F:NADP binding"/>
    <property type="evidence" value="ECO:0007669"/>
    <property type="project" value="InterPro"/>
</dbReference>
<dbReference type="InterPro" id="IPR020946">
    <property type="entry name" value="Flavin_mOase-like"/>
</dbReference>
<dbReference type="SUPFAM" id="SSF48208">
    <property type="entry name" value="Six-hairpin glycosidases"/>
    <property type="match status" value="1"/>
</dbReference>
<evidence type="ECO:0000256" key="2">
    <source>
        <dbReference type="ARBA" id="ARBA00022630"/>
    </source>
</evidence>
<sequence>MVASALLLAVLAPFAVAKSYPAQFFDPLVPQKVLKTAQSLPSPIQYPQYTGITSNTGVWQLFSPNTWTSAFFPATMYALNTRKTLCGATAANGLGAADWLAWGRSLSNGLIPLEQSNGVGHDVGFLSFPFVEELAINPTNQTAIAAVNKFAADLAARFNPVVGCTRSWDTSDPTLFQVIIDNMMNLEVLWVSYKLTGNATLRHIAETHANTTMKNHIRPDGGTWHVIEYNATTGAVVAKITSQGFSNNSTWSRGQAWGVYGFANMYKHTGYPAYLDTARKLANYYLTNLPADGIVPWDFNAPLTPAPRPSDSSAATVVATGLILLASVETPDNVDKWRNLAMTILNNITALAWKPSWQSLLSNGTVNWPAHNLLTGIVYGDYYFIKVANDLISQKLILVHLDCYLRPMKIIAIGAGISGISLAHDVQETGEKLDLTIYEMASDVGGTWLWNRYPGIRCDIPSVNYQMHWCPNPDWSEYYSTGDEIQRYYKSLVDRFELWKYIHLQHEVTHAEWDDGAKKWKLRIRGPDQHEFEDECDVFLNGGGVLNVWKWPSIEGLHSFKDTLCHTARWPENLSLKDKRVAVIGSGSSGIQVLAAIQPEVKQLYHWIRSPTWITGAFAPQFAGPGGVNFKYSEEQKERFRNDPEHALKYRKMIESELNERFKFIVQGTPEQLASLEFGNRDMRERLKQDERLIDAIVPKDFAVGCRRPTPGNGYLEALLEPNVQVYTEMFQRITEKGFIDAQGNEVEVIGFDTSYKPRFPIVAHGVNIQDLWKEYPVDSVSRSVQAGTAGINLEMQYLSVAVKNFPNYFMYYGPHGPIAHGSGAPVIHAYTTMFLKIIQKLQMENITAIKIKDKAADDFNEHRELYVKRTAWVGNCSSWFRLHKDAAPMLFPGNRVLFMELLYNIRWEDWDYEYGYAGNRFGYLGTGFTQRETDGRDTTFYYGVMDGRDEQPDYADIRPLYAWR</sequence>
<dbReference type="GO" id="GO:0004499">
    <property type="term" value="F:N,N-dimethylaniline monooxygenase activity"/>
    <property type="evidence" value="ECO:0007669"/>
    <property type="project" value="InterPro"/>
</dbReference>
<dbReference type="GO" id="GO:0050660">
    <property type="term" value="F:flavin adenine dinucleotide binding"/>
    <property type="evidence" value="ECO:0007669"/>
    <property type="project" value="InterPro"/>
</dbReference>
<dbReference type="InterPro" id="IPR036188">
    <property type="entry name" value="FAD/NAD-bd_sf"/>
</dbReference>
<dbReference type="Gene3D" id="3.50.50.60">
    <property type="entry name" value="FAD/NAD(P)-binding domain"/>
    <property type="match status" value="3"/>
</dbReference>
<reference evidence="6" key="1">
    <citation type="submission" date="2023-11" db="EMBL/GenBank/DDBJ databases">
        <authorList>
            <person name="De Vega J J."/>
            <person name="De Vega J J."/>
        </authorList>
    </citation>
    <scope>NUCLEOTIDE SEQUENCE</scope>
</reference>
<dbReference type="InterPro" id="IPR051209">
    <property type="entry name" value="FAD-bind_Monooxygenase_sf"/>
</dbReference>
<dbReference type="PANTHER" id="PTHR42877">
    <property type="entry name" value="L-ORNITHINE N(5)-MONOOXYGENASE-RELATED"/>
    <property type="match status" value="1"/>
</dbReference>
<evidence type="ECO:0000256" key="3">
    <source>
        <dbReference type="ARBA" id="ARBA00022827"/>
    </source>
</evidence>
<keyword evidence="5" id="KW-0732">Signal</keyword>
<dbReference type="PANTHER" id="PTHR42877:SF7">
    <property type="entry name" value="FLAVIN-BINDING MONOOXYGENASE-RELATED"/>
    <property type="match status" value="1"/>
</dbReference>
<dbReference type="AlphaFoldDB" id="A0AAD2Q5T6"/>
<proteinExistence type="inferred from homology"/>
<gene>
    <name evidence="6" type="ORF">MYCIT1_LOCUS29482</name>
</gene>
<keyword evidence="7" id="KW-1185">Reference proteome</keyword>
<keyword evidence="4" id="KW-0560">Oxidoreductase</keyword>
<comment type="similarity">
    <text evidence="1">Belongs to the FAD-binding monooxygenase family.</text>
</comment>
<evidence type="ECO:0000256" key="4">
    <source>
        <dbReference type="ARBA" id="ARBA00023002"/>
    </source>
</evidence>
<comment type="caution">
    <text evidence="6">The sequence shown here is derived from an EMBL/GenBank/DDBJ whole genome shotgun (WGS) entry which is preliminary data.</text>
</comment>
<accession>A0AAD2Q5T6</accession>
<keyword evidence="2" id="KW-0285">Flavoprotein</keyword>
<dbReference type="Gene3D" id="1.50.10.10">
    <property type="match status" value="1"/>
</dbReference>
<evidence type="ECO:0000256" key="5">
    <source>
        <dbReference type="SAM" id="SignalP"/>
    </source>
</evidence>
<evidence type="ECO:0000256" key="1">
    <source>
        <dbReference type="ARBA" id="ARBA00010139"/>
    </source>
</evidence>
<feature type="chain" id="PRO_5041928705" evidence="5">
    <location>
        <begin position="18"/>
        <end position="965"/>
    </location>
</feature>
<dbReference type="Proteomes" id="UP001295794">
    <property type="component" value="Unassembled WGS sequence"/>
</dbReference>
<protein>
    <submittedName>
        <fullName evidence="6">Uncharacterized protein</fullName>
    </submittedName>
</protein>
<dbReference type="Pfam" id="PF00743">
    <property type="entry name" value="FMO-like"/>
    <property type="match status" value="1"/>
</dbReference>
<feature type="signal peptide" evidence="5">
    <location>
        <begin position="1"/>
        <end position="17"/>
    </location>
</feature>
<keyword evidence="3" id="KW-0274">FAD</keyword>
<name>A0AAD2Q5T6_9AGAR</name>
<dbReference type="GO" id="GO:0005975">
    <property type="term" value="P:carbohydrate metabolic process"/>
    <property type="evidence" value="ECO:0007669"/>
    <property type="project" value="InterPro"/>
</dbReference>
<evidence type="ECO:0000313" key="7">
    <source>
        <dbReference type="Proteomes" id="UP001295794"/>
    </source>
</evidence>
<dbReference type="InterPro" id="IPR008928">
    <property type="entry name" value="6-hairpin_glycosidase_sf"/>
</dbReference>